<dbReference type="EMBL" id="AE017126">
    <property type="protein sequence ID" value="AAQ00517.1"/>
    <property type="molecule type" value="Genomic_DNA"/>
</dbReference>
<dbReference type="RefSeq" id="WP_011125624.1">
    <property type="nucleotide sequence ID" value="NC_005042.1"/>
</dbReference>
<dbReference type="AlphaFoldDB" id="Q7VAI9"/>
<accession>Q7VAI9</accession>
<dbReference type="HOGENOM" id="CLU_2317888_0_0_3"/>
<keyword evidence="2" id="KW-1185">Reference proteome</keyword>
<dbReference type="PATRIC" id="fig|167539.5.peg.1549"/>
<dbReference type="STRING" id="167539.Pro_1473"/>
<dbReference type="KEGG" id="pma:Pro_1473"/>
<sequence>MNYQLLLEYYSLGTELTDEDLELLDLELYTQIESIKTSYYHGCLEVAPEKICLASEICKGNLWITCLATVLDKLKPSSLASQDRVRKVFDELLRNNYLVIH</sequence>
<evidence type="ECO:0000313" key="1">
    <source>
        <dbReference type="EMBL" id="AAQ00517.1"/>
    </source>
</evidence>
<dbReference type="OrthoDB" id="541003at2"/>
<gene>
    <name evidence="1" type="ordered locus">Pro_1473</name>
</gene>
<reference evidence="1 2" key="1">
    <citation type="journal article" date="2003" name="Proc. Natl. Acad. Sci. U.S.A.">
        <title>Genome sequence of the cyanobacterium Prochlorococcus marinus SS120, a nearly minimal oxyphototrophic genome.</title>
        <authorList>
            <person name="Dufresne A."/>
            <person name="Salanoubat M."/>
            <person name="Partensky F."/>
            <person name="Artiguenave F."/>
            <person name="Axmann I.M."/>
            <person name="Barbe V."/>
            <person name="Duprat S."/>
            <person name="Galperin M.Y."/>
            <person name="Koonin E.V."/>
            <person name="Le Gall F."/>
            <person name="Makarova K.S."/>
            <person name="Ostrowski M."/>
            <person name="Oztas S."/>
            <person name="Robert C."/>
            <person name="Rogozin I.B."/>
            <person name="Scanlan D.J."/>
            <person name="Tandeau de Marsac N."/>
            <person name="Weissenbach J."/>
            <person name="Wincker P."/>
            <person name="Wolf Y.I."/>
            <person name="Hess W.R."/>
        </authorList>
    </citation>
    <scope>NUCLEOTIDE SEQUENCE [LARGE SCALE GENOMIC DNA]</scope>
    <source>
        <strain evidence="2">SARG / CCMP1375 / SS120</strain>
    </source>
</reference>
<name>Q7VAI9_PROMA</name>
<protein>
    <submittedName>
        <fullName evidence="1">Uncharacterized protein</fullName>
    </submittedName>
</protein>
<evidence type="ECO:0000313" key="2">
    <source>
        <dbReference type="Proteomes" id="UP000001420"/>
    </source>
</evidence>
<proteinExistence type="predicted"/>
<dbReference type="EnsemblBacteria" id="AAQ00517">
    <property type="protein sequence ID" value="AAQ00517"/>
    <property type="gene ID" value="Pro_1473"/>
</dbReference>
<dbReference type="Proteomes" id="UP000001420">
    <property type="component" value="Chromosome"/>
</dbReference>
<organism evidence="1 2">
    <name type="scientific">Prochlorococcus marinus (strain SARG / CCMP1375 / SS120)</name>
    <dbReference type="NCBI Taxonomy" id="167539"/>
    <lineage>
        <taxon>Bacteria</taxon>
        <taxon>Bacillati</taxon>
        <taxon>Cyanobacteriota</taxon>
        <taxon>Cyanophyceae</taxon>
        <taxon>Synechococcales</taxon>
        <taxon>Prochlorococcaceae</taxon>
        <taxon>Prochlorococcus</taxon>
    </lineage>
</organism>